<evidence type="ECO:0000256" key="1">
    <source>
        <dbReference type="SAM" id="MobiDB-lite"/>
    </source>
</evidence>
<reference evidence="2 3" key="1">
    <citation type="submission" date="2018-10" db="EMBL/GenBank/DDBJ databases">
        <title>Kocuria sp. M5W7-7, whole genome shotgun sequence.</title>
        <authorList>
            <person name="Tuo L."/>
        </authorList>
    </citation>
    <scope>NUCLEOTIDE SEQUENCE [LARGE SCALE GENOMIC DNA]</scope>
    <source>
        <strain evidence="2 3">M5W7-7</strain>
    </source>
</reference>
<organism evidence="2 3">
    <name type="scientific">Kocuria soli</name>
    <dbReference type="NCBI Taxonomy" id="2485125"/>
    <lineage>
        <taxon>Bacteria</taxon>
        <taxon>Bacillati</taxon>
        <taxon>Actinomycetota</taxon>
        <taxon>Actinomycetes</taxon>
        <taxon>Micrococcales</taxon>
        <taxon>Micrococcaceae</taxon>
        <taxon>Kocuria</taxon>
    </lineage>
</organism>
<dbReference type="EMBL" id="RKMF01000006">
    <property type="protein sequence ID" value="ROZ63576.1"/>
    <property type="molecule type" value="Genomic_DNA"/>
</dbReference>
<dbReference type="AlphaFoldDB" id="A0A3N3ZUE3"/>
<gene>
    <name evidence="2" type="ORF">EDL96_06545</name>
</gene>
<feature type="compositionally biased region" description="Acidic residues" evidence="1">
    <location>
        <begin position="177"/>
        <end position="187"/>
    </location>
</feature>
<keyword evidence="3" id="KW-1185">Reference proteome</keyword>
<dbReference type="Gene3D" id="1.10.30.50">
    <property type="match status" value="1"/>
</dbReference>
<evidence type="ECO:0000313" key="2">
    <source>
        <dbReference type="EMBL" id="ROZ63576.1"/>
    </source>
</evidence>
<feature type="region of interest" description="Disordered" evidence="1">
    <location>
        <begin position="167"/>
        <end position="187"/>
    </location>
</feature>
<name>A0A3N3ZUE3_9MICC</name>
<accession>A0A3N3ZUE3</accession>
<feature type="compositionally biased region" description="Basic and acidic residues" evidence="1">
    <location>
        <begin position="167"/>
        <end position="176"/>
    </location>
</feature>
<dbReference type="Proteomes" id="UP000270616">
    <property type="component" value="Unassembled WGS sequence"/>
</dbReference>
<comment type="caution">
    <text evidence="2">The sequence shown here is derived from an EMBL/GenBank/DDBJ whole genome shotgun (WGS) entry which is preliminary data.</text>
</comment>
<evidence type="ECO:0008006" key="4">
    <source>
        <dbReference type="Google" id="ProtNLM"/>
    </source>
</evidence>
<proteinExistence type="predicted"/>
<protein>
    <recommendedName>
        <fullName evidence="4">HNH endonuclease</fullName>
    </recommendedName>
</protein>
<sequence>MPPREAQIDHLVPKTANGAQLRAALQLGTQQKTFFDVHDPANLAYICGPCNLAKSDTFPETAAELDEVRRGNSRRKDVIELVNKWYENVVLDESGLSLKSMDISDEDVREIYADLIAEMIENLAAASGSSDTLTNFGDVTVTSESWEFYVRPSDDVIEAEIESRAEMAADDRRAELRDEEMQDDTAP</sequence>
<evidence type="ECO:0000313" key="3">
    <source>
        <dbReference type="Proteomes" id="UP000270616"/>
    </source>
</evidence>